<feature type="region of interest" description="Disordered" evidence="1">
    <location>
        <begin position="225"/>
        <end position="253"/>
    </location>
</feature>
<protein>
    <submittedName>
        <fullName evidence="2">Uncharacterized protein</fullName>
    </submittedName>
</protein>
<reference evidence="2 3" key="1">
    <citation type="journal article" date="2017" name="Genome Biol. Evol.">
        <title>Phytophthora megakarya and P. palmivora, closely related causal agents of cacao black pod rot, underwent increases in genome sizes and gene numbers by different mechanisms.</title>
        <authorList>
            <person name="Ali S.S."/>
            <person name="Shao J."/>
            <person name="Lary D.J."/>
            <person name="Kronmiller B."/>
            <person name="Shen D."/>
            <person name="Strem M.D."/>
            <person name="Amoako-Attah I."/>
            <person name="Akrofi A.Y."/>
            <person name="Begoude B.A."/>
            <person name="Ten Hoopen G.M."/>
            <person name="Coulibaly K."/>
            <person name="Kebe B.I."/>
            <person name="Melnick R.L."/>
            <person name="Guiltinan M.J."/>
            <person name="Tyler B.M."/>
            <person name="Meinhardt L.W."/>
            <person name="Bailey B.A."/>
        </authorList>
    </citation>
    <scope>NUCLEOTIDE SEQUENCE [LARGE SCALE GENOMIC DNA]</scope>
    <source>
        <strain evidence="3">sbr112.9</strain>
    </source>
</reference>
<feature type="compositionally biased region" description="Polar residues" evidence="1">
    <location>
        <begin position="225"/>
        <end position="236"/>
    </location>
</feature>
<comment type="caution">
    <text evidence="2">The sequence shown here is derived from an EMBL/GenBank/DDBJ whole genome shotgun (WGS) entry which is preliminary data.</text>
</comment>
<dbReference type="AlphaFoldDB" id="A0A2P4YKW7"/>
<organism evidence="2 3">
    <name type="scientific">Phytophthora palmivora</name>
    <dbReference type="NCBI Taxonomy" id="4796"/>
    <lineage>
        <taxon>Eukaryota</taxon>
        <taxon>Sar</taxon>
        <taxon>Stramenopiles</taxon>
        <taxon>Oomycota</taxon>
        <taxon>Peronosporomycetes</taxon>
        <taxon>Peronosporales</taxon>
        <taxon>Peronosporaceae</taxon>
        <taxon>Phytophthora</taxon>
    </lineage>
</organism>
<sequence length="347" mass="39944">MSPSQASNNDFPRLIAAENFDMWKTHVCAALDGKHLLDYVKKADYDSVSEDESEDSRSDMSDVDTDAVDYEESDDEPKPPSGSDADSGDESDTSIMRKDLSEIRSFNRRQASQERKRVPKKYEEAAFHGDHYFIQHYLMEIKYEEGSDLTEFFLKLENAMKAASEVIESVMTEGQKSIYLFHSMPKSWKDDLRIWKGRRKYIPYEDLKQSIEGKVRDIQAQDRYTLSKGTRKSTATKNERARMASGPPAPRTEYDNNVCSYCNRLRHNIRYCRGLRKDLRDGRVKAGTVLPAKFAFKGNSKRDHPYRNTKNRNRGRNGGNNNDKKDKRNNDPTIAAKYTVKSAMRPA</sequence>
<feature type="region of interest" description="Disordered" evidence="1">
    <location>
        <begin position="295"/>
        <end position="347"/>
    </location>
</feature>
<dbReference type="OrthoDB" id="91303at2759"/>
<dbReference type="Proteomes" id="UP000237271">
    <property type="component" value="Unassembled WGS sequence"/>
</dbReference>
<accession>A0A2P4YKW7</accession>
<evidence type="ECO:0000256" key="1">
    <source>
        <dbReference type="SAM" id="MobiDB-lite"/>
    </source>
</evidence>
<evidence type="ECO:0000313" key="3">
    <source>
        <dbReference type="Proteomes" id="UP000237271"/>
    </source>
</evidence>
<feature type="compositionally biased region" description="Acidic residues" evidence="1">
    <location>
        <begin position="61"/>
        <end position="75"/>
    </location>
</feature>
<name>A0A2P4YKW7_9STRA</name>
<proteinExistence type="predicted"/>
<evidence type="ECO:0000313" key="2">
    <source>
        <dbReference type="EMBL" id="POM78431.1"/>
    </source>
</evidence>
<dbReference type="EMBL" id="NCKW01002010">
    <property type="protein sequence ID" value="POM78431.1"/>
    <property type="molecule type" value="Genomic_DNA"/>
</dbReference>
<keyword evidence="3" id="KW-1185">Reference proteome</keyword>
<feature type="region of interest" description="Disordered" evidence="1">
    <location>
        <begin position="45"/>
        <end position="99"/>
    </location>
</feature>
<gene>
    <name evidence="2" type="ORF">PHPALM_4033</name>
</gene>